<feature type="signal peptide" evidence="8">
    <location>
        <begin position="1"/>
        <end position="19"/>
    </location>
</feature>
<accession>A0A9W9YEX3</accession>
<sequence length="307" mass="33525">MFCGIRILVWSLVIYSITSQQRDEGSGGGESSLGPESACSEAGTEVGNCTQCLSGLNVMVICTSVGNKLDQIASKLPNTTTHLILRKNGISKLSPIGFSYFKHLRVLDLRDNRITTPGSVQVEIILGGLAFVLLDNNPVDCDCGITPSFWRAKVTGTCAQPPHLKGVKLGTIQPGDVRCGEHRGNLGDILLDSNNSAFSTWDRDNDKVNGSCARMNKGAWWYGTTCDIQDLNSMLKNVTAQGLIKVTMKTKELLRENCYSRTNLLSRTAECGWPNITKAQCLARDCCYNNDTADNVIKCFVKPYLSE</sequence>
<dbReference type="PANTHER" id="PTHR22650:SF4">
    <property type="entry name" value="LEUCINE-RICH REPEAT AND TRANSMEMBRANE DOMAIN-CONTAINING PROTEIN 2-LIKE"/>
    <property type="match status" value="1"/>
</dbReference>
<dbReference type="SUPFAM" id="SSF57492">
    <property type="entry name" value="Trefoil"/>
    <property type="match status" value="1"/>
</dbReference>
<evidence type="ECO:0000256" key="5">
    <source>
        <dbReference type="ARBA" id="ARBA00023136"/>
    </source>
</evidence>
<dbReference type="InterPro" id="IPR002181">
    <property type="entry name" value="Fibrinogen_a/b/g_C_dom"/>
</dbReference>
<keyword evidence="5" id="KW-0472">Membrane</keyword>
<feature type="disulfide bond" evidence="7">
    <location>
        <begin position="271"/>
        <end position="286"/>
    </location>
</feature>
<evidence type="ECO:0000256" key="7">
    <source>
        <dbReference type="PROSITE-ProRule" id="PRU00779"/>
    </source>
</evidence>
<name>A0A9W9YEX3_9CNID</name>
<dbReference type="InterPro" id="IPR032675">
    <property type="entry name" value="LRR_dom_sf"/>
</dbReference>
<dbReference type="PROSITE" id="PS51448">
    <property type="entry name" value="P_TREFOIL_2"/>
    <property type="match status" value="1"/>
</dbReference>
<evidence type="ECO:0000256" key="2">
    <source>
        <dbReference type="ARBA" id="ARBA00022692"/>
    </source>
</evidence>
<comment type="caution">
    <text evidence="7">Lacks conserved residue(s) required for the propagation of feature annotation.</text>
</comment>
<gene>
    <name evidence="10" type="primary">ANGPT4_1</name>
    <name evidence="10" type="ORF">OS493_014783</name>
</gene>
<dbReference type="Proteomes" id="UP001163046">
    <property type="component" value="Unassembled WGS sequence"/>
</dbReference>
<feature type="domain" description="P-type" evidence="9">
    <location>
        <begin position="256"/>
        <end position="303"/>
    </location>
</feature>
<dbReference type="SMART" id="SM00186">
    <property type="entry name" value="FBG"/>
    <property type="match status" value="1"/>
</dbReference>
<keyword evidence="3" id="KW-0130">Cell adhesion</keyword>
<keyword evidence="2" id="KW-0812">Transmembrane</keyword>
<evidence type="ECO:0000259" key="9">
    <source>
        <dbReference type="PROSITE" id="PS51448"/>
    </source>
</evidence>
<evidence type="ECO:0000256" key="3">
    <source>
        <dbReference type="ARBA" id="ARBA00022889"/>
    </source>
</evidence>
<dbReference type="OrthoDB" id="6145874at2759"/>
<evidence type="ECO:0000256" key="1">
    <source>
        <dbReference type="ARBA" id="ARBA00004167"/>
    </source>
</evidence>
<dbReference type="Gene3D" id="4.10.110.10">
    <property type="entry name" value="Spasmolytic Protein, domain 1"/>
    <property type="match status" value="1"/>
</dbReference>
<dbReference type="PANTHER" id="PTHR22650">
    <property type="entry name" value="GLYCOPROTEIN IB BETA"/>
    <property type="match status" value="1"/>
</dbReference>
<protein>
    <submittedName>
        <fullName evidence="10">Fibrinogen- domains (FReDs)</fullName>
    </submittedName>
</protein>
<dbReference type="CDD" id="cd00111">
    <property type="entry name" value="Trefoil"/>
    <property type="match status" value="1"/>
</dbReference>
<keyword evidence="6 7" id="KW-1015">Disulfide bond</keyword>
<feature type="chain" id="PRO_5040746455" evidence="8">
    <location>
        <begin position="20"/>
        <end position="307"/>
    </location>
</feature>
<keyword evidence="4" id="KW-1133">Transmembrane helix</keyword>
<organism evidence="10 11">
    <name type="scientific">Desmophyllum pertusum</name>
    <dbReference type="NCBI Taxonomy" id="174260"/>
    <lineage>
        <taxon>Eukaryota</taxon>
        <taxon>Metazoa</taxon>
        <taxon>Cnidaria</taxon>
        <taxon>Anthozoa</taxon>
        <taxon>Hexacorallia</taxon>
        <taxon>Scleractinia</taxon>
        <taxon>Caryophylliina</taxon>
        <taxon>Caryophylliidae</taxon>
        <taxon>Desmophyllum</taxon>
    </lineage>
</organism>
<comment type="caution">
    <text evidence="10">The sequence shown here is derived from an EMBL/GenBank/DDBJ whole genome shotgun (WGS) entry which is preliminary data.</text>
</comment>
<dbReference type="InterPro" id="IPR000519">
    <property type="entry name" value="P_trefoil_dom"/>
</dbReference>
<dbReference type="Pfam" id="PF00147">
    <property type="entry name" value="Fibrinogen_C"/>
    <property type="match status" value="1"/>
</dbReference>
<dbReference type="Gene3D" id="3.80.10.10">
    <property type="entry name" value="Ribonuclease Inhibitor"/>
    <property type="match status" value="1"/>
</dbReference>
<reference evidence="10" key="1">
    <citation type="submission" date="2023-01" db="EMBL/GenBank/DDBJ databases">
        <title>Genome assembly of the deep-sea coral Lophelia pertusa.</title>
        <authorList>
            <person name="Herrera S."/>
            <person name="Cordes E."/>
        </authorList>
    </citation>
    <scope>NUCLEOTIDE SEQUENCE</scope>
    <source>
        <strain evidence="10">USNM1676648</strain>
        <tissue evidence="10">Polyp</tissue>
    </source>
</reference>
<keyword evidence="11" id="KW-1185">Reference proteome</keyword>
<dbReference type="InterPro" id="IPR036056">
    <property type="entry name" value="Fibrinogen-like_C"/>
</dbReference>
<dbReference type="InterPro" id="IPR044913">
    <property type="entry name" value="P_trefoil_dom_sf"/>
</dbReference>
<evidence type="ECO:0000256" key="8">
    <source>
        <dbReference type="SAM" id="SignalP"/>
    </source>
</evidence>
<dbReference type="AlphaFoldDB" id="A0A9W9YEX3"/>
<evidence type="ECO:0000313" key="11">
    <source>
        <dbReference type="Proteomes" id="UP001163046"/>
    </source>
</evidence>
<keyword evidence="8" id="KW-0732">Signal</keyword>
<dbReference type="Pfam" id="PF00088">
    <property type="entry name" value="Trefoil"/>
    <property type="match status" value="1"/>
</dbReference>
<dbReference type="InterPro" id="IPR052313">
    <property type="entry name" value="GPIb-IX-V_Complex"/>
</dbReference>
<dbReference type="Gene3D" id="4.10.530.10">
    <property type="entry name" value="Gamma-fibrinogen Carboxyl Terminal Fragment, domain 2"/>
    <property type="match status" value="1"/>
</dbReference>
<dbReference type="SUPFAM" id="SSF56496">
    <property type="entry name" value="Fibrinogen C-terminal domain-like"/>
    <property type="match status" value="1"/>
</dbReference>
<evidence type="ECO:0000256" key="6">
    <source>
        <dbReference type="ARBA" id="ARBA00023157"/>
    </source>
</evidence>
<proteinExistence type="predicted"/>
<dbReference type="EMBL" id="MU827784">
    <property type="protein sequence ID" value="KAJ7334466.1"/>
    <property type="molecule type" value="Genomic_DNA"/>
</dbReference>
<comment type="subcellular location">
    <subcellularLocation>
        <location evidence="1">Membrane</location>
        <topology evidence="1">Single-pass membrane protein</topology>
    </subcellularLocation>
</comment>
<evidence type="ECO:0000256" key="4">
    <source>
        <dbReference type="ARBA" id="ARBA00022989"/>
    </source>
</evidence>
<dbReference type="SUPFAM" id="SSF52058">
    <property type="entry name" value="L domain-like"/>
    <property type="match status" value="1"/>
</dbReference>
<evidence type="ECO:0000313" key="10">
    <source>
        <dbReference type="EMBL" id="KAJ7334466.1"/>
    </source>
</evidence>